<dbReference type="PANTHER" id="PTHR15020:SF50">
    <property type="entry name" value="UPF0659 PROTEIN YMR090W"/>
    <property type="match status" value="1"/>
</dbReference>
<dbReference type="PATRIC" id="fig|1616.3.peg.722"/>
<proteinExistence type="predicted"/>
<dbReference type="SUPFAM" id="SSF51735">
    <property type="entry name" value="NAD(P)-binding Rossmann-fold domains"/>
    <property type="match status" value="1"/>
</dbReference>
<evidence type="ECO:0000313" key="3">
    <source>
        <dbReference type="Proteomes" id="UP000051655"/>
    </source>
</evidence>
<reference evidence="2 3" key="1">
    <citation type="journal article" date="2015" name="Genome Announc.">
        <title>Expanding the biotechnology potential of lactobacilli through comparative genomics of 213 strains and associated genera.</title>
        <authorList>
            <person name="Sun Z."/>
            <person name="Harris H.M."/>
            <person name="McCann A."/>
            <person name="Guo C."/>
            <person name="Argimon S."/>
            <person name="Zhang W."/>
            <person name="Yang X."/>
            <person name="Jeffery I.B."/>
            <person name="Cooney J.C."/>
            <person name="Kagawa T.F."/>
            <person name="Liu W."/>
            <person name="Song Y."/>
            <person name="Salvetti E."/>
            <person name="Wrobel A."/>
            <person name="Rasinkangas P."/>
            <person name="Parkhill J."/>
            <person name="Rea M.C."/>
            <person name="O'Sullivan O."/>
            <person name="Ritari J."/>
            <person name="Douillard F.P."/>
            <person name="Paul Ross R."/>
            <person name="Yang R."/>
            <person name="Briner A.E."/>
            <person name="Felis G.E."/>
            <person name="de Vos W.M."/>
            <person name="Barrangou R."/>
            <person name="Klaenhammer T.R."/>
            <person name="Caufield P.W."/>
            <person name="Cui Y."/>
            <person name="Zhang H."/>
            <person name="O'Toole P.W."/>
        </authorList>
    </citation>
    <scope>NUCLEOTIDE SEQUENCE [LARGE SCALE GENOMIC DNA]</scope>
    <source>
        <strain evidence="2 3">DSM 20593</strain>
    </source>
</reference>
<dbReference type="InterPro" id="IPR036291">
    <property type="entry name" value="NAD(P)-bd_dom_sf"/>
</dbReference>
<dbReference type="AlphaFoldDB" id="A0A0R2JCA5"/>
<dbReference type="Pfam" id="PF13460">
    <property type="entry name" value="NAD_binding_10"/>
    <property type="match status" value="1"/>
</dbReference>
<dbReference type="EMBL" id="JQBP01000003">
    <property type="protein sequence ID" value="KRN74947.1"/>
    <property type="molecule type" value="Genomic_DNA"/>
</dbReference>
<protein>
    <recommendedName>
        <fullName evidence="1">NAD(P)-binding domain-containing protein</fullName>
    </recommendedName>
</protein>
<dbReference type="OrthoDB" id="9785372at2"/>
<name>A0A0R2JCA5_9LACO</name>
<dbReference type="STRING" id="1616.IV73_GL000702"/>
<comment type="caution">
    <text evidence="2">The sequence shown here is derived from an EMBL/GenBank/DDBJ whole genome shotgun (WGS) entry which is preliminary data.</text>
</comment>
<keyword evidence="3" id="KW-1185">Reference proteome</keyword>
<gene>
    <name evidence="2" type="ORF">IV73_GL000702</name>
</gene>
<organism evidence="2 3">
    <name type="scientific">Weissella kandleri</name>
    <dbReference type="NCBI Taxonomy" id="1616"/>
    <lineage>
        <taxon>Bacteria</taxon>
        <taxon>Bacillati</taxon>
        <taxon>Bacillota</taxon>
        <taxon>Bacilli</taxon>
        <taxon>Lactobacillales</taxon>
        <taxon>Lactobacillaceae</taxon>
        <taxon>Weissella</taxon>
    </lineage>
</organism>
<evidence type="ECO:0000313" key="2">
    <source>
        <dbReference type="EMBL" id="KRN74947.1"/>
    </source>
</evidence>
<dbReference type="Proteomes" id="UP000051655">
    <property type="component" value="Unassembled WGS sequence"/>
</dbReference>
<dbReference type="InterPro" id="IPR016040">
    <property type="entry name" value="NAD(P)-bd_dom"/>
</dbReference>
<sequence>MQILIVGASGRVGHNLSRILAQAGHQVVGTQSHLGPADLPVLDLMYATVDEIAQKIQQLGDFNAVYFVAGSRGKALLQVDLNGAVKLMTALEQLGIKRYIQLSSYKADRQAEWDGYRGDLTNYQIAKFYADRWLQEKTALDYTILQPGSLTEDDQVTGVEFMTNQAGKNTIATVAQVLADLLQHDNTIHKTITMHQGDQSIAAALGQL</sequence>
<feature type="domain" description="NAD(P)-binding" evidence="1">
    <location>
        <begin position="7"/>
        <end position="184"/>
    </location>
</feature>
<dbReference type="Gene3D" id="3.40.50.720">
    <property type="entry name" value="NAD(P)-binding Rossmann-like Domain"/>
    <property type="match status" value="1"/>
</dbReference>
<accession>A0A0R2JCA5</accession>
<dbReference type="RefSeq" id="WP_057754853.1">
    <property type="nucleotide sequence ID" value="NZ_JQBP01000003.1"/>
</dbReference>
<evidence type="ECO:0000259" key="1">
    <source>
        <dbReference type="Pfam" id="PF13460"/>
    </source>
</evidence>
<dbReference type="PANTHER" id="PTHR15020">
    <property type="entry name" value="FLAVIN REDUCTASE-RELATED"/>
    <property type="match status" value="1"/>
</dbReference>